<dbReference type="PROSITE" id="PS51475">
    <property type="entry name" value="PROTEASOME_ALPHA_2"/>
    <property type="match status" value="1"/>
</dbReference>
<dbReference type="InterPro" id="IPR050115">
    <property type="entry name" value="Proteasome_alpha"/>
</dbReference>
<evidence type="ECO:0000256" key="1">
    <source>
        <dbReference type="ARBA" id="ARBA00022490"/>
    </source>
</evidence>
<dbReference type="PANTHER" id="PTHR11599">
    <property type="entry name" value="PROTEASOME SUBUNIT ALPHA/BETA"/>
    <property type="match status" value="1"/>
</dbReference>
<dbReference type="GO" id="GO:0051603">
    <property type="term" value="P:proteolysis involved in protein catabolic process"/>
    <property type="evidence" value="ECO:0007669"/>
    <property type="project" value="InterPro"/>
</dbReference>
<dbReference type="InterPro" id="IPR001353">
    <property type="entry name" value="Proteasome_sua/b"/>
</dbReference>
<proteinExistence type="predicted"/>
<dbReference type="CDD" id="cd01906">
    <property type="entry name" value="proteasome_protease_HslV"/>
    <property type="match status" value="1"/>
</dbReference>
<keyword evidence="2" id="KW-0647">Proteasome</keyword>
<reference evidence="3" key="1">
    <citation type="submission" date="2020-05" db="EMBL/GenBank/DDBJ databases">
        <authorList>
            <person name="Chiriac C."/>
            <person name="Salcher M."/>
            <person name="Ghai R."/>
            <person name="Kavagutti S V."/>
        </authorList>
    </citation>
    <scope>NUCLEOTIDE SEQUENCE</scope>
</reference>
<dbReference type="Pfam" id="PF00227">
    <property type="entry name" value="Proteasome"/>
    <property type="match status" value="1"/>
</dbReference>
<dbReference type="SUPFAM" id="SSF56235">
    <property type="entry name" value="N-terminal nucleophile aminohydrolases (Ntn hydrolases)"/>
    <property type="match status" value="1"/>
</dbReference>
<dbReference type="GO" id="GO:0004298">
    <property type="term" value="F:threonine-type endopeptidase activity"/>
    <property type="evidence" value="ECO:0007669"/>
    <property type="project" value="InterPro"/>
</dbReference>
<accession>A0A6J6E282</accession>
<dbReference type="EMBL" id="CAEZTS010000014">
    <property type="protein sequence ID" value="CAB4569379.1"/>
    <property type="molecule type" value="Genomic_DNA"/>
</dbReference>
<organism evidence="3">
    <name type="scientific">freshwater metagenome</name>
    <dbReference type="NCBI Taxonomy" id="449393"/>
    <lineage>
        <taxon>unclassified sequences</taxon>
        <taxon>metagenomes</taxon>
        <taxon>ecological metagenomes</taxon>
    </lineage>
</organism>
<protein>
    <submittedName>
        <fullName evidence="3">Unannotated protein</fullName>
    </submittedName>
</protein>
<evidence type="ECO:0000256" key="2">
    <source>
        <dbReference type="ARBA" id="ARBA00022942"/>
    </source>
</evidence>
<gene>
    <name evidence="3" type="ORF">UFOPK1722_00273</name>
</gene>
<dbReference type="Gene3D" id="3.60.20.10">
    <property type="entry name" value="Glutamine Phosphoribosylpyrophosphate, subunit 1, domain 1"/>
    <property type="match status" value="1"/>
</dbReference>
<name>A0A6J6E282_9ZZZZ</name>
<dbReference type="GO" id="GO:0019773">
    <property type="term" value="C:proteasome core complex, alpha-subunit complex"/>
    <property type="evidence" value="ECO:0007669"/>
    <property type="project" value="InterPro"/>
</dbReference>
<evidence type="ECO:0000313" key="3">
    <source>
        <dbReference type="EMBL" id="CAB4569379.1"/>
    </source>
</evidence>
<keyword evidence="1" id="KW-0963">Cytoplasm</keyword>
<dbReference type="InterPro" id="IPR029055">
    <property type="entry name" value="Ntn_hydrolases_N"/>
</dbReference>
<sequence>MNQPFYVSPEQVMKDRADYARKGIARGRALVAVQYSDGIVLVAENTSNTLRKISEIYDRIGFAGVGKYNEFDQLRRFGVRNADVKGYQYSRDDVEARSLANEYAQILGQTFTHEMKPLEVEILVAEVGFTQESDQLFHIMYDGTLVDEQGMSVLGGDAESIADRLADTWRKDDDLRSAVRGCVAALSGPDRTLGASDTEVAVLSRSNGRRCFRRLDDAEVVALLA</sequence>
<dbReference type="NCBIfam" id="TIGR03691">
    <property type="entry name" value="20S_bact_alpha"/>
    <property type="match status" value="1"/>
</dbReference>
<dbReference type="InterPro" id="IPR023332">
    <property type="entry name" value="Proteasome_alpha-type"/>
</dbReference>
<dbReference type="InterPro" id="IPR022296">
    <property type="entry name" value="Proteasome_asu_bac"/>
</dbReference>
<dbReference type="AlphaFoldDB" id="A0A6J6E282"/>